<dbReference type="InterPro" id="IPR003593">
    <property type="entry name" value="AAA+_ATPase"/>
</dbReference>
<feature type="compositionally biased region" description="Low complexity" evidence="3">
    <location>
        <begin position="484"/>
        <end position="495"/>
    </location>
</feature>
<evidence type="ECO:0000256" key="1">
    <source>
        <dbReference type="ARBA" id="ARBA00022741"/>
    </source>
</evidence>
<dbReference type="GO" id="GO:0016887">
    <property type="term" value="F:ATP hydrolysis activity"/>
    <property type="evidence" value="ECO:0007669"/>
    <property type="project" value="InterPro"/>
</dbReference>
<dbReference type="PROSITE" id="PS00211">
    <property type="entry name" value="ABC_TRANSPORTER_1"/>
    <property type="match status" value="2"/>
</dbReference>
<dbReference type="Gene3D" id="3.40.50.300">
    <property type="entry name" value="P-loop containing nucleotide triphosphate hydrolases"/>
    <property type="match status" value="2"/>
</dbReference>
<feature type="region of interest" description="Disordered" evidence="3">
    <location>
        <begin position="229"/>
        <end position="258"/>
    </location>
</feature>
<keyword evidence="2 5" id="KW-0067">ATP-binding</keyword>
<dbReference type="SUPFAM" id="SSF52540">
    <property type="entry name" value="P-loop containing nucleoside triphosphate hydrolases"/>
    <property type="match status" value="2"/>
</dbReference>
<evidence type="ECO:0000313" key="5">
    <source>
        <dbReference type="EMBL" id="MBI8989267.1"/>
    </source>
</evidence>
<dbReference type="GO" id="GO:0022857">
    <property type="term" value="F:transmembrane transporter activity"/>
    <property type="evidence" value="ECO:0007669"/>
    <property type="project" value="TreeGrafter"/>
</dbReference>
<evidence type="ECO:0000313" key="6">
    <source>
        <dbReference type="Proteomes" id="UP000645966"/>
    </source>
</evidence>
<dbReference type="Pfam" id="PF00005">
    <property type="entry name" value="ABC_tran"/>
    <property type="match status" value="2"/>
</dbReference>
<keyword evidence="1" id="KW-0547">Nucleotide-binding</keyword>
<evidence type="ECO:0000256" key="3">
    <source>
        <dbReference type="SAM" id="MobiDB-lite"/>
    </source>
</evidence>
<dbReference type="AlphaFoldDB" id="A0A934I6I7"/>
<feature type="compositionally biased region" description="Polar residues" evidence="3">
    <location>
        <begin position="232"/>
        <end position="254"/>
    </location>
</feature>
<dbReference type="EMBL" id="JAEIOS010000011">
    <property type="protein sequence ID" value="MBI8989267.1"/>
    <property type="molecule type" value="Genomic_DNA"/>
</dbReference>
<accession>A0A934I6I7</accession>
<feature type="region of interest" description="Disordered" evidence="3">
    <location>
        <begin position="468"/>
        <end position="495"/>
    </location>
</feature>
<feature type="domain" description="ABC transporter" evidence="4">
    <location>
        <begin position="261"/>
        <end position="490"/>
    </location>
</feature>
<organism evidence="5 6">
    <name type="scientific">Corynebacterium meridianum</name>
    <dbReference type="NCBI Taxonomy" id="2765363"/>
    <lineage>
        <taxon>Bacteria</taxon>
        <taxon>Bacillati</taxon>
        <taxon>Actinomycetota</taxon>
        <taxon>Actinomycetes</taxon>
        <taxon>Mycobacteriales</taxon>
        <taxon>Corynebacteriaceae</taxon>
        <taxon>Corynebacterium</taxon>
    </lineage>
</organism>
<evidence type="ECO:0000256" key="2">
    <source>
        <dbReference type="ARBA" id="ARBA00022840"/>
    </source>
</evidence>
<dbReference type="GO" id="GO:0005524">
    <property type="term" value="F:ATP binding"/>
    <property type="evidence" value="ECO:0007669"/>
    <property type="project" value="UniProtKB-KW"/>
</dbReference>
<dbReference type="InterPro" id="IPR017871">
    <property type="entry name" value="ABC_transporter-like_CS"/>
</dbReference>
<protein>
    <submittedName>
        <fullName evidence="5">ABC transporter ATP-binding protein</fullName>
    </submittedName>
</protein>
<dbReference type="RefSeq" id="WP_198738263.1">
    <property type="nucleotide sequence ID" value="NZ_JAEIOS010000011.1"/>
</dbReference>
<name>A0A934I6I7_9CORY</name>
<dbReference type="PROSITE" id="PS50893">
    <property type="entry name" value="ABC_TRANSPORTER_2"/>
    <property type="match status" value="2"/>
</dbReference>
<evidence type="ECO:0000259" key="4">
    <source>
        <dbReference type="PROSITE" id="PS50893"/>
    </source>
</evidence>
<comment type="caution">
    <text evidence="5">The sequence shown here is derived from an EMBL/GenBank/DDBJ whole genome shotgun (WGS) entry which is preliminary data.</text>
</comment>
<dbReference type="PANTHER" id="PTHR24220">
    <property type="entry name" value="IMPORT ATP-BINDING PROTEIN"/>
    <property type="match status" value="1"/>
</dbReference>
<dbReference type="PANTHER" id="PTHR24220:SF659">
    <property type="entry name" value="TRANSPORTER, PUTATIVE-RELATED"/>
    <property type="match status" value="1"/>
</dbReference>
<dbReference type="InterPro" id="IPR015854">
    <property type="entry name" value="ABC_transpr_LolD-like"/>
</dbReference>
<dbReference type="SMART" id="SM00382">
    <property type="entry name" value="AAA"/>
    <property type="match status" value="2"/>
</dbReference>
<gene>
    <name evidence="5" type="ORF">JDV75_05770</name>
</gene>
<feature type="compositionally biased region" description="Low complexity" evidence="3">
    <location>
        <begin position="468"/>
        <end position="478"/>
    </location>
</feature>
<keyword evidence="6" id="KW-1185">Reference proteome</keyword>
<feature type="domain" description="ABC transporter" evidence="4">
    <location>
        <begin position="3"/>
        <end position="247"/>
    </location>
</feature>
<dbReference type="InterPro" id="IPR027417">
    <property type="entry name" value="P-loop_NTPase"/>
</dbReference>
<reference evidence="5" key="1">
    <citation type="submission" date="2020-12" db="EMBL/GenBank/DDBJ databases">
        <title>Genome public.</title>
        <authorList>
            <person name="Sun Q."/>
        </authorList>
    </citation>
    <scope>NUCLEOTIDE SEQUENCE</scope>
    <source>
        <strain evidence="5">CCM 8863</strain>
    </source>
</reference>
<dbReference type="GO" id="GO:0005886">
    <property type="term" value="C:plasma membrane"/>
    <property type="evidence" value="ECO:0007669"/>
    <property type="project" value="TreeGrafter"/>
</dbReference>
<sequence length="495" mass="50756">MDVIVSGLTVSARTGTVLDGVDLRMDAGEITALLGGSGTGKTTLAHALLGHIPRGLTVTAGDISCGGTNPLKLSGRKRRTFLRRAAYVDQDPGAALPPTMSVRDILRQRRASGAGSARPGDDRIRELLSDMGLGDTAEILDRTPGQLSGGQRRRVGVAAGIVSGPELLIVDEPTAGVDTASVADVIDTIRRAVARTGATSLIITHDTEVAAALADRTVHLERGIIRVGPASPATTSTRDLPNLMDQTTTATDSPATAHGGLRAAGLSVGWAGGPVTVPVDFTAPHGCITVISGPSGSGKSTLLRTLLGLLPPRSGSVDLDGTPLAPVLRRRPRSVRRCFAWIPQEAELALNPSVPVARALRVTGAPRAEIDAVLAMLDLGDVDVARVKPGDLSGGMRQRVCVAAALLARPDVLVADEPTSALDGASAELVLTALRRCGERGACVVSASHDPKLLELADRVVCVAPATGSHGPSAASPGSPAPSWPSGHPSGFRRG</sequence>
<proteinExistence type="predicted"/>
<dbReference type="Proteomes" id="UP000645966">
    <property type="component" value="Unassembled WGS sequence"/>
</dbReference>
<dbReference type="InterPro" id="IPR003439">
    <property type="entry name" value="ABC_transporter-like_ATP-bd"/>
</dbReference>